<dbReference type="InterPro" id="IPR026040">
    <property type="entry name" value="HyI-like"/>
</dbReference>
<dbReference type="PIRSF" id="PIRSF006241">
    <property type="entry name" value="HyI"/>
    <property type="match status" value="1"/>
</dbReference>
<dbReference type="InterPro" id="IPR050417">
    <property type="entry name" value="Sugar_Epim/Isomerase"/>
</dbReference>
<dbReference type="GO" id="GO:0046487">
    <property type="term" value="P:glyoxylate metabolic process"/>
    <property type="evidence" value="ECO:0007669"/>
    <property type="project" value="TreeGrafter"/>
</dbReference>
<dbReference type="PANTHER" id="PTHR43489:SF6">
    <property type="entry name" value="HYDROXYPYRUVATE ISOMERASE-RELATED"/>
    <property type="match status" value="1"/>
</dbReference>
<sequence length="263" mass="28351">MPRFAAHLSMLFTEQPFPDRFNAAARAGFQGVELGFPYQYAAERLADRAAMAGVTVACLTAPPGDWAAGERGLAALPGRDSEFADSLEIALDYADMMDCPAVHVMAGIVDEADWGPALETYMANLQAAAALGREHGVRILIGPINPADMPGYFLTRPEDALQVVEEIGERPLGLLYDVYHAQMERGALADTLEDAMAHLGHVRIAGVPGRNEPDRLGEINWGYLFDLLDAHGYGGWIGCAYHPRTDTLAGLRWGAPWGLGGTD</sequence>
<organism evidence="4 5">
    <name type="scientific">Roseospira navarrensis</name>
    <dbReference type="NCBI Taxonomy" id="140058"/>
    <lineage>
        <taxon>Bacteria</taxon>
        <taxon>Pseudomonadati</taxon>
        <taxon>Pseudomonadota</taxon>
        <taxon>Alphaproteobacteria</taxon>
        <taxon>Rhodospirillales</taxon>
        <taxon>Rhodospirillaceae</taxon>
        <taxon>Roseospira</taxon>
    </lineage>
</organism>
<comment type="similarity">
    <text evidence="2">Belongs to the hyi family.</text>
</comment>
<dbReference type="Gene3D" id="3.20.20.150">
    <property type="entry name" value="Divalent-metal-dependent TIM barrel enzymes"/>
    <property type="match status" value="1"/>
</dbReference>
<feature type="domain" description="Xylose isomerase-like TIM barrel" evidence="3">
    <location>
        <begin position="21"/>
        <end position="253"/>
    </location>
</feature>
<accession>A0A7X1ZGI0</accession>
<evidence type="ECO:0000256" key="2">
    <source>
        <dbReference type="PIRNR" id="PIRNR006241"/>
    </source>
</evidence>
<keyword evidence="5" id="KW-1185">Reference proteome</keyword>
<dbReference type="GO" id="GO:0008903">
    <property type="term" value="F:hydroxypyruvate isomerase activity"/>
    <property type="evidence" value="ECO:0007669"/>
    <property type="project" value="TreeGrafter"/>
</dbReference>
<evidence type="ECO:0000259" key="3">
    <source>
        <dbReference type="Pfam" id="PF01261"/>
    </source>
</evidence>
<proteinExistence type="inferred from homology"/>
<dbReference type="PANTHER" id="PTHR43489">
    <property type="entry name" value="ISOMERASE"/>
    <property type="match status" value="1"/>
</dbReference>
<dbReference type="Pfam" id="PF01261">
    <property type="entry name" value="AP_endonuc_2"/>
    <property type="match status" value="1"/>
</dbReference>
<evidence type="ECO:0000313" key="4">
    <source>
        <dbReference type="EMBL" id="MQX37932.1"/>
    </source>
</evidence>
<evidence type="ECO:0000313" key="5">
    <source>
        <dbReference type="Proteomes" id="UP000434582"/>
    </source>
</evidence>
<dbReference type="EMBL" id="WIVE01000062">
    <property type="protein sequence ID" value="MQX37932.1"/>
    <property type="molecule type" value="Genomic_DNA"/>
</dbReference>
<dbReference type="AlphaFoldDB" id="A0A7X1ZGI0"/>
<comment type="caution">
    <text evidence="4">The sequence shown here is derived from an EMBL/GenBank/DDBJ whole genome shotgun (WGS) entry which is preliminary data.</text>
</comment>
<dbReference type="OrthoDB" id="9786584at2"/>
<reference evidence="4 5" key="1">
    <citation type="submission" date="2019-10" db="EMBL/GenBank/DDBJ databases">
        <title>Draft whole-genome sequence of the purple nonsulfur photosynthetic bacterium Roseospira navarrensis DSM 15114.</title>
        <authorList>
            <person name="Kyndt J.A."/>
            <person name="Meyer T.E."/>
        </authorList>
    </citation>
    <scope>NUCLEOTIDE SEQUENCE [LARGE SCALE GENOMIC DNA]</scope>
    <source>
        <strain evidence="4 5">DSM 15114</strain>
    </source>
</reference>
<dbReference type="RefSeq" id="WP_153345900.1">
    <property type="nucleotide sequence ID" value="NZ_WIVE01000062.1"/>
</dbReference>
<name>A0A7X1ZGI0_9PROT</name>
<dbReference type="FunFam" id="3.20.20.150:FF:000007">
    <property type="entry name" value="Hydroxypyruvate isomerase"/>
    <property type="match status" value="1"/>
</dbReference>
<dbReference type="Proteomes" id="UP000434582">
    <property type="component" value="Unassembled WGS sequence"/>
</dbReference>
<keyword evidence="1 2" id="KW-0413">Isomerase</keyword>
<evidence type="ECO:0000256" key="1">
    <source>
        <dbReference type="ARBA" id="ARBA00023235"/>
    </source>
</evidence>
<dbReference type="InterPro" id="IPR036237">
    <property type="entry name" value="Xyl_isomerase-like_sf"/>
</dbReference>
<dbReference type="SUPFAM" id="SSF51658">
    <property type="entry name" value="Xylose isomerase-like"/>
    <property type="match status" value="1"/>
</dbReference>
<dbReference type="InterPro" id="IPR013022">
    <property type="entry name" value="Xyl_isomerase-like_TIM-brl"/>
</dbReference>
<gene>
    <name evidence="4" type="ORF">GHC57_15530</name>
</gene>
<protein>
    <submittedName>
        <fullName evidence="4">TIM barrel protein</fullName>
    </submittedName>
</protein>